<sequence length="287" mass="32060">MSIAKVYVLVFCIKLMLHIQGTQVARAVEGGVELLSLGEVELILPDELSFTVKSPGPFRGKAEFFCLFGYHNFVETCPEGTCVLLISEEHRAHGFVTERRGSIVHYQYKDIGDIKKIASLITTCCHFSNPTVQRYIVITVLRTQRRGSVVHYQFGDFNDDMWCPRLVINGRQNFIILELPQAPVIVNGASLPKNETASAKISTKWVVIICVVIFLMILVVVIFGVCIYMQIKKKHTSVKHVQSSKKSMKSHCKTSAAVVSPVSSKRNQSKRDAQLNSSNSANNNEDV</sequence>
<feature type="compositionally biased region" description="Basic residues" evidence="1">
    <location>
        <begin position="240"/>
        <end position="252"/>
    </location>
</feature>
<feature type="transmembrane region" description="Helical" evidence="2">
    <location>
        <begin position="205"/>
        <end position="229"/>
    </location>
</feature>
<name>A0A7E4VWB7_PANRE</name>
<reference evidence="5" key="2">
    <citation type="submission" date="2020-10" db="UniProtKB">
        <authorList>
            <consortium name="WormBaseParasite"/>
        </authorList>
    </citation>
    <scope>IDENTIFICATION</scope>
</reference>
<keyword evidence="2" id="KW-0472">Membrane</keyword>
<dbReference type="Proteomes" id="UP000492821">
    <property type="component" value="Unassembled WGS sequence"/>
</dbReference>
<dbReference type="AlphaFoldDB" id="A0A7E4VWB7"/>
<keyword evidence="2" id="KW-1133">Transmembrane helix</keyword>
<dbReference type="WBParaSite" id="Pan_g4085.t1">
    <property type="protein sequence ID" value="Pan_g4085.t1"/>
    <property type="gene ID" value="Pan_g4085"/>
</dbReference>
<keyword evidence="3" id="KW-0732">Signal</keyword>
<evidence type="ECO:0000256" key="2">
    <source>
        <dbReference type="SAM" id="Phobius"/>
    </source>
</evidence>
<organism evidence="4 5">
    <name type="scientific">Panagrellus redivivus</name>
    <name type="common">Microworm</name>
    <dbReference type="NCBI Taxonomy" id="6233"/>
    <lineage>
        <taxon>Eukaryota</taxon>
        <taxon>Metazoa</taxon>
        <taxon>Ecdysozoa</taxon>
        <taxon>Nematoda</taxon>
        <taxon>Chromadorea</taxon>
        <taxon>Rhabditida</taxon>
        <taxon>Tylenchina</taxon>
        <taxon>Panagrolaimomorpha</taxon>
        <taxon>Panagrolaimoidea</taxon>
        <taxon>Panagrolaimidae</taxon>
        <taxon>Panagrellus</taxon>
    </lineage>
</organism>
<feature type="signal peptide" evidence="3">
    <location>
        <begin position="1"/>
        <end position="27"/>
    </location>
</feature>
<evidence type="ECO:0000256" key="3">
    <source>
        <dbReference type="SAM" id="SignalP"/>
    </source>
</evidence>
<reference evidence="4" key="1">
    <citation type="journal article" date="2013" name="Genetics">
        <title>The draft genome and transcriptome of Panagrellus redivivus are shaped by the harsh demands of a free-living lifestyle.</title>
        <authorList>
            <person name="Srinivasan J."/>
            <person name="Dillman A.R."/>
            <person name="Macchietto M.G."/>
            <person name="Heikkinen L."/>
            <person name="Lakso M."/>
            <person name="Fracchia K.M."/>
            <person name="Antoshechkin I."/>
            <person name="Mortazavi A."/>
            <person name="Wong G."/>
            <person name="Sternberg P.W."/>
        </authorList>
    </citation>
    <scope>NUCLEOTIDE SEQUENCE [LARGE SCALE GENOMIC DNA]</scope>
    <source>
        <strain evidence="4">MT8872</strain>
    </source>
</reference>
<feature type="chain" id="PRO_5028887965" evidence="3">
    <location>
        <begin position="28"/>
        <end position="287"/>
    </location>
</feature>
<evidence type="ECO:0000313" key="4">
    <source>
        <dbReference type="Proteomes" id="UP000492821"/>
    </source>
</evidence>
<evidence type="ECO:0000256" key="1">
    <source>
        <dbReference type="SAM" id="MobiDB-lite"/>
    </source>
</evidence>
<proteinExistence type="predicted"/>
<keyword evidence="4" id="KW-1185">Reference proteome</keyword>
<accession>A0A7E4VWB7</accession>
<keyword evidence="2" id="KW-0812">Transmembrane</keyword>
<evidence type="ECO:0000313" key="5">
    <source>
        <dbReference type="WBParaSite" id="Pan_g4085.t1"/>
    </source>
</evidence>
<feature type="region of interest" description="Disordered" evidence="1">
    <location>
        <begin position="240"/>
        <end position="287"/>
    </location>
</feature>
<feature type="compositionally biased region" description="Low complexity" evidence="1">
    <location>
        <begin position="276"/>
        <end position="287"/>
    </location>
</feature>
<protein>
    <submittedName>
        <fullName evidence="5">ZP domain-containing protein</fullName>
    </submittedName>
</protein>